<keyword evidence="4" id="KW-1185">Reference proteome</keyword>
<keyword evidence="3" id="KW-0378">Hydrolase</keyword>
<dbReference type="SUPFAM" id="SSF101386">
    <property type="entry name" value="all-alpha NTP pyrophosphatases"/>
    <property type="match status" value="1"/>
</dbReference>
<reference evidence="3 4" key="1">
    <citation type="submission" date="2019-02" db="EMBL/GenBank/DDBJ databases">
        <title>Deep-cultivation of Planctomycetes and their phenomic and genomic characterization uncovers novel biology.</title>
        <authorList>
            <person name="Wiegand S."/>
            <person name="Jogler M."/>
            <person name="Boedeker C."/>
            <person name="Pinto D."/>
            <person name="Vollmers J."/>
            <person name="Rivas-Marin E."/>
            <person name="Kohn T."/>
            <person name="Peeters S.H."/>
            <person name="Heuer A."/>
            <person name="Rast P."/>
            <person name="Oberbeckmann S."/>
            <person name="Bunk B."/>
            <person name="Jeske O."/>
            <person name="Meyerdierks A."/>
            <person name="Storesund J.E."/>
            <person name="Kallscheuer N."/>
            <person name="Luecker S."/>
            <person name="Lage O.M."/>
            <person name="Pohl T."/>
            <person name="Merkel B.J."/>
            <person name="Hornburger P."/>
            <person name="Mueller R.-W."/>
            <person name="Bruemmer F."/>
            <person name="Labrenz M."/>
            <person name="Spormann A.M."/>
            <person name="Op Den Camp H."/>
            <person name="Overmann J."/>
            <person name="Amann R."/>
            <person name="Jetten M.S.M."/>
            <person name="Mascher T."/>
            <person name="Medema M.H."/>
            <person name="Devos D.P."/>
            <person name="Kaster A.-K."/>
            <person name="Ovreas L."/>
            <person name="Rohde M."/>
            <person name="Galperin M.Y."/>
            <person name="Jogler C."/>
        </authorList>
    </citation>
    <scope>NUCLEOTIDE SEQUENCE [LARGE SCALE GENOMIC DNA]</scope>
    <source>
        <strain evidence="3 4">Mal64</strain>
    </source>
</reference>
<dbReference type="Pfam" id="PF18722">
    <property type="entry name" value="MazG_C"/>
    <property type="match status" value="1"/>
</dbReference>
<dbReference type="CDD" id="cd11541">
    <property type="entry name" value="NTP-PPase_u4"/>
    <property type="match status" value="1"/>
</dbReference>
<evidence type="ECO:0000313" key="3">
    <source>
        <dbReference type="EMBL" id="TWT90254.1"/>
    </source>
</evidence>
<feature type="domain" description="MazG C-terminal" evidence="2">
    <location>
        <begin position="123"/>
        <end position="306"/>
    </location>
</feature>
<dbReference type="AlphaFoldDB" id="A0A5C5ZRX1"/>
<gene>
    <name evidence="3" type="ORF">Mal64_06380</name>
</gene>
<comment type="caution">
    <text evidence="3">The sequence shown here is derived from an EMBL/GenBank/DDBJ whole genome shotgun (WGS) entry which is preliminary data.</text>
</comment>
<evidence type="ECO:0000313" key="4">
    <source>
        <dbReference type="Proteomes" id="UP000315440"/>
    </source>
</evidence>
<dbReference type="EMBL" id="SJPQ01000001">
    <property type="protein sequence ID" value="TWT90254.1"/>
    <property type="molecule type" value="Genomic_DNA"/>
</dbReference>
<name>A0A5C5ZRX1_9BACT</name>
<evidence type="ECO:0000259" key="2">
    <source>
        <dbReference type="Pfam" id="PF18722"/>
    </source>
</evidence>
<sequence length="309" mass="35015">MTSDVHAAGDNLTLRDYQLLAEKTDQVPEAGGGDTTSLMVPLLGLAGEAGSLLSEFKKWMRQGDIYRPFTDQVSEELGDILWYLSNIASKMNLDLDEIARENLAKLADRWGEAEKPQQSLFSTHYDQQFPEDEQLPRNFRADFRMVQASGRKKLSLTINGESSGDYLTDNAHADDGYRFHDCFHLAMAALLGWSPLVRHICRRKRKSVPDIDEVEDGARARITEEAISVLVYEFARDFSMFDGAESVEFDLLRTIKMMTRPYEVHDRTPKEWESVILKSYAVWRALIRNDGGCVTASADDELFEFSPIG</sequence>
<dbReference type="Proteomes" id="UP000315440">
    <property type="component" value="Unassembled WGS sequence"/>
</dbReference>
<protein>
    <submittedName>
        <fullName evidence="3">MazG nucleotide pyrophosphohydrolase domain protein</fullName>
    </submittedName>
</protein>
<evidence type="ECO:0000259" key="1">
    <source>
        <dbReference type="Pfam" id="PF03819"/>
    </source>
</evidence>
<dbReference type="InterPro" id="IPR041407">
    <property type="entry name" value="MazG_C"/>
</dbReference>
<proteinExistence type="predicted"/>
<dbReference type="InterPro" id="IPR004518">
    <property type="entry name" value="MazG-like_dom"/>
</dbReference>
<feature type="domain" description="NTP pyrophosphohydrolase MazG-like" evidence="1">
    <location>
        <begin position="70"/>
        <end position="109"/>
    </location>
</feature>
<accession>A0A5C5ZRX1</accession>
<dbReference type="RefSeq" id="WP_197525393.1">
    <property type="nucleotide sequence ID" value="NZ_SJPQ01000001.1"/>
</dbReference>
<organism evidence="3 4">
    <name type="scientific">Pseudobythopirellula maris</name>
    <dbReference type="NCBI Taxonomy" id="2527991"/>
    <lineage>
        <taxon>Bacteria</taxon>
        <taxon>Pseudomonadati</taxon>
        <taxon>Planctomycetota</taxon>
        <taxon>Planctomycetia</taxon>
        <taxon>Pirellulales</taxon>
        <taxon>Lacipirellulaceae</taxon>
        <taxon>Pseudobythopirellula</taxon>
    </lineage>
</organism>
<dbReference type="Gene3D" id="1.10.287.1080">
    <property type="entry name" value="MazG-like"/>
    <property type="match status" value="1"/>
</dbReference>
<dbReference type="GO" id="GO:0016787">
    <property type="term" value="F:hydrolase activity"/>
    <property type="evidence" value="ECO:0007669"/>
    <property type="project" value="UniProtKB-KW"/>
</dbReference>
<dbReference type="InterPro" id="IPR011379">
    <property type="entry name" value="MazG-related_GP37"/>
</dbReference>
<dbReference type="Pfam" id="PF03819">
    <property type="entry name" value="MazG"/>
    <property type="match status" value="1"/>
</dbReference>